<dbReference type="STRING" id="1684307.A0A316TY24"/>
<keyword evidence="4" id="KW-1185">Reference proteome</keyword>
<name>A0A316TY24_9BASI</name>
<sequence>MSSLLLSLTSSLCARRLISLFLATKTHSTPISLAQFASRVTPSAPSSSSSSSSSKAQEERQAAIAETSSSILDNEFEVASVLGWHFRVTHGFEGVRGLAIDLQRVMSRAGGVAQDVGNRTIEGTEEGLAPELLERIKVLLDIASQQLRLTAAEFLYTPSQLALGTWSSLTEEGGEGKSGVSASPSTLTSEERSMLRNVLQRWIDEREPLLSSSSSSSTLPLSLRDVAQQIATYVRQGRAAGRLRLASGEGEKSA</sequence>
<dbReference type="OrthoDB" id="340962at2759"/>
<dbReference type="Proteomes" id="UP000245942">
    <property type="component" value="Unassembled WGS sequence"/>
</dbReference>
<gene>
    <name evidence="3" type="ORF">BCV69DRAFT_78775</name>
</gene>
<reference evidence="3 4" key="1">
    <citation type="journal article" date="2018" name="Mol. Biol. Evol.">
        <title>Broad Genomic Sampling Reveals a Smut Pathogenic Ancestry of the Fungal Clade Ustilaginomycotina.</title>
        <authorList>
            <person name="Kijpornyongpan T."/>
            <person name="Mondo S.J."/>
            <person name="Barry K."/>
            <person name="Sandor L."/>
            <person name="Lee J."/>
            <person name="Lipzen A."/>
            <person name="Pangilinan J."/>
            <person name="LaButti K."/>
            <person name="Hainaut M."/>
            <person name="Henrissat B."/>
            <person name="Grigoriev I.V."/>
            <person name="Spatafora J.W."/>
            <person name="Aime M.C."/>
        </authorList>
    </citation>
    <scope>NUCLEOTIDE SEQUENCE [LARGE SCALE GENOMIC DNA]</scope>
    <source>
        <strain evidence="3 4">MCA 4718</strain>
    </source>
</reference>
<dbReference type="Gene3D" id="1.10.472.10">
    <property type="entry name" value="Cyclin-like"/>
    <property type="match status" value="1"/>
</dbReference>
<evidence type="ECO:0000256" key="1">
    <source>
        <dbReference type="SAM" id="MobiDB-lite"/>
    </source>
</evidence>
<organism evidence="3 4">
    <name type="scientific">Pseudomicrostroma glucosiphilum</name>
    <dbReference type="NCBI Taxonomy" id="1684307"/>
    <lineage>
        <taxon>Eukaryota</taxon>
        <taxon>Fungi</taxon>
        <taxon>Dikarya</taxon>
        <taxon>Basidiomycota</taxon>
        <taxon>Ustilaginomycotina</taxon>
        <taxon>Exobasidiomycetes</taxon>
        <taxon>Microstromatales</taxon>
        <taxon>Microstromatales incertae sedis</taxon>
        <taxon>Pseudomicrostroma</taxon>
    </lineage>
</organism>
<dbReference type="GeneID" id="37017263"/>
<accession>A0A316TY24</accession>
<dbReference type="AlphaFoldDB" id="A0A316TY24"/>
<evidence type="ECO:0000256" key="2">
    <source>
        <dbReference type="SAM" id="SignalP"/>
    </source>
</evidence>
<protein>
    <submittedName>
        <fullName evidence="3">Uncharacterized protein</fullName>
    </submittedName>
</protein>
<proteinExistence type="predicted"/>
<feature type="signal peptide" evidence="2">
    <location>
        <begin position="1"/>
        <end position="28"/>
    </location>
</feature>
<feature type="chain" id="PRO_5016388244" evidence="2">
    <location>
        <begin position="29"/>
        <end position="254"/>
    </location>
</feature>
<feature type="region of interest" description="Disordered" evidence="1">
    <location>
        <begin position="41"/>
        <end position="60"/>
    </location>
</feature>
<keyword evidence="2" id="KW-0732">Signal</keyword>
<evidence type="ECO:0000313" key="3">
    <source>
        <dbReference type="EMBL" id="PWN18216.1"/>
    </source>
</evidence>
<evidence type="ECO:0000313" key="4">
    <source>
        <dbReference type="Proteomes" id="UP000245942"/>
    </source>
</evidence>
<dbReference type="EMBL" id="KZ819337">
    <property type="protein sequence ID" value="PWN18216.1"/>
    <property type="molecule type" value="Genomic_DNA"/>
</dbReference>
<dbReference type="RefSeq" id="XP_025345376.1">
    <property type="nucleotide sequence ID" value="XM_025495529.1"/>
</dbReference>